<dbReference type="PANTHER" id="PTHR35910">
    <property type="entry name" value="2EXR DOMAIN-CONTAINING PROTEIN"/>
    <property type="match status" value="1"/>
</dbReference>
<evidence type="ECO:0000313" key="2">
    <source>
        <dbReference type="EMBL" id="EUC45685.1"/>
    </source>
</evidence>
<name>W6Z6U2_COCMI</name>
<dbReference type="HOGENOM" id="CLU_071377_3_0_1"/>
<keyword evidence="3" id="KW-1185">Reference proteome</keyword>
<accession>W6Z6U2</accession>
<sequence>MATFHPFLRLPQELREQIWTDTVEPRTVDVRRFREWSQRYGRLVSSTPIPAILQSCREARNLGLYKRVFFEVAAEETYSTKTEQRYVWMDLDTDMMDIGASRFDLYKNIAPAVKRLKFERENSDEFFYRTEAQQLKQFVNVEEIHIDCADGFWMWGGAVYDHPWPCAKEKLLFIDAFDGRVARGLELETICREILMAMRIEATGAAFDTDDEYSS</sequence>
<organism evidence="2 3">
    <name type="scientific">Bipolaris oryzae ATCC 44560</name>
    <dbReference type="NCBI Taxonomy" id="930090"/>
    <lineage>
        <taxon>Eukaryota</taxon>
        <taxon>Fungi</taxon>
        <taxon>Dikarya</taxon>
        <taxon>Ascomycota</taxon>
        <taxon>Pezizomycotina</taxon>
        <taxon>Dothideomycetes</taxon>
        <taxon>Pleosporomycetidae</taxon>
        <taxon>Pleosporales</taxon>
        <taxon>Pleosporineae</taxon>
        <taxon>Pleosporaceae</taxon>
        <taxon>Bipolaris</taxon>
    </lineage>
</organism>
<dbReference type="OrthoDB" id="3473305at2759"/>
<dbReference type="GeneID" id="19128509"/>
<dbReference type="AlphaFoldDB" id="W6Z6U2"/>
<protein>
    <recommendedName>
        <fullName evidence="1">2EXR domain-containing protein</fullName>
    </recommendedName>
</protein>
<evidence type="ECO:0000313" key="3">
    <source>
        <dbReference type="Proteomes" id="UP000054032"/>
    </source>
</evidence>
<dbReference type="KEGG" id="bor:COCMIDRAFT_94758"/>
<proteinExistence type="predicted"/>
<gene>
    <name evidence="2" type="ORF">COCMIDRAFT_94758</name>
</gene>
<evidence type="ECO:0000259" key="1">
    <source>
        <dbReference type="Pfam" id="PF20150"/>
    </source>
</evidence>
<dbReference type="Proteomes" id="UP000054032">
    <property type="component" value="Unassembled WGS sequence"/>
</dbReference>
<dbReference type="EMBL" id="KI963979">
    <property type="protein sequence ID" value="EUC45685.1"/>
    <property type="molecule type" value="Genomic_DNA"/>
</dbReference>
<reference evidence="2 3" key="1">
    <citation type="journal article" date="2013" name="PLoS Genet.">
        <title>Comparative genome structure, secondary metabolite, and effector coding capacity across Cochliobolus pathogens.</title>
        <authorList>
            <person name="Condon B.J."/>
            <person name="Leng Y."/>
            <person name="Wu D."/>
            <person name="Bushley K.E."/>
            <person name="Ohm R.A."/>
            <person name="Otillar R."/>
            <person name="Martin J."/>
            <person name="Schackwitz W."/>
            <person name="Grimwood J."/>
            <person name="MohdZainudin N."/>
            <person name="Xue C."/>
            <person name="Wang R."/>
            <person name="Manning V.A."/>
            <person name="Dhillon B."/>
            <person name="Tu Z.J."/>
            <person name="Steffenson B.J."/>
            <person name="Salamov A."/>
            <person name="Sun H."/>
            <person name="Lowry S."/>
            <person name="LaButti K."/>
            <person name="Han J."/>
            <person name="Copeland A."/>
            <person name="Lindquist E."/>
            <person name="Barry K."/>
            <person name="Schmutz J."/>
            <person name="Baker S.E."/>
            <person name="Ciuffetti L.M."/>
            <person name="Grigoriev I.V."/>
            <person name="Zhong S."/>
            <person name="Turgeon B.G."/>
        </authorList>
    </citation>
    <scope>NUCLEOTIDE SEQUENCE [LARGE SCALE GENOMIC DNA]</scope>
    <source>
        <strain evidence="2 3">ATCC 44560</strain>
    </source>
</reference>
<dbReference type="RefSeq" id="XP_007687785.1">
    <property type="nucleotide sequence ID" value="XM_007689595.1"/>
</dbReference>
<dbReference type="Pfam" id="PF20150">
    <property type="entry name" value="2EXR"/>
    <property type="match status" value="1"/>
</dbReference>
<dbReference type="PANTHER" id="PTHR35910:SF1">
    <property type="entry name" value="2EXR DOMAIN-CONTAINING PROTEIN"/>
    <property type="match status" value="1"/>
</dbReference>
<feature type="domain" description="2EXR" evidence="1">
    <location>
        <begin position="4"/>
        <end position="95"/>
    </location>
</feature>
<dbReference type="InterPro" id="IPR045518">
    <property type="entry name" value="2EXR"/>
</dbReference>
<dbReference type="eggNOG" id="ENOG502SPX5">
    <property type="taxonomic scope" value="Eukaryota"/>
</dbReference>